<feature type="region of interest" description="Disordered" evidence="1">
    <location>
        <begin position="1343"/>
        <end position="1367"/>
    </location>
</feature>
<dbReference type="SUPFAM" id="SSF49373">
    <property type="entry name" value="Invasin/intimin cell-adhesion fragments"/>
    <property type="match status" value="1"/>
</dbReference>
<name>A0A1M6LZK4_9FIRM</name>
<sequence length="1809" mass="188238">MLKMFTGKRKGKIALAMAWILVFTSFVIPASAAGYSYTDGNYTGSGTGRGGKLSVTVTVSGSAISAIEVGDNQETPSYLEKAKGVIDKIILAQSTDVDMVSGATMSSRAIAEATEDALNQSYTGIFNSGRGTAASPYIIATAEQLKAFRDSVNNGETYKNQYIALGGDISLKENRWVPINGFAGNFSGAGWAISGLTIGSPEAPEEIAEAGLFATLADTAVIKNLGLTEVSIYASNAANMVYAGGLAAKTSSGTSGQGTVIDRCYVTGTVISSVTTAGKLSYAGGLTGYLGSYSSLTNCFTNISVNSQAGSTLSAYAGGLSAMAAGNTAVVNCYTLGEVAGTSANTNMGAVAGGLLGMSGGKSYNCYSFSGVTVNNVKDSSYQTTAYAPVGVLAGQVSGSGLMDTMYYAADTKVTINGVLQAPVPAVGKGSSNAEPVNLTGVSAKAADFKSLAEALNNGLKSVNVTVPGISFCEWEGSVSGAALSSRIYVNPDIGKNIFAGGEGTAEKPYLIATEEQLRAFAVSLNERIDYKGLYIQLANDIDVSSKDWIPVGEGEYSFCGTFDGAGHQISGLKYGSKEEPKNADGYVYIGLFGVISEKGLVKNLGLTGVGLYTTGESSVNTASIAGYLDLGGIDNCYAVGTVSGKTTVAGNNFAGGLVGNQYKGYIINSWSDVEVCSEASGKYVSEAGGLVSLNNRGLIANCYTLGNASGDAVRASEGMAYVSNLVACQAGTVVNCYVAGGVIADSYSYYLGAISGMTTGIGKGYLSYYNKEAVQKIDSQVPNPFVAVGTTISTNEDGIITSGFNYRLEGFRLADMKSKEFAETLNNNFKTFPVDLSQWLPGDRTLKTWIFDESKNLVVPAGGDASITYVPVTVEDSKPASYKAGTYYGRAAGDHDMLVSVTVTKDKINEIKMLNKKTNSGVNSAIIDAVLKAQSTGIDYDKGNVSVTRLLEAINTALKKAAAGDTAAYGMVDPAIFAGGNGTAENPYKIANARQLAAFAASINEDENYEGKYVILTADISLAGVNWIPTGGGNGSYAFRGTFDGGGHTVSKMTIGSDIQPADFAFAGLFGYVNRAVIKNVKLTQVSINNHYIGEGRSYGGTLAAAIETGTCIDNCSAQGSISNQGKNMSYVGGFIGYTSGIASAASYITNCSTDVDVTGISDTSWVYSGGISGLNNRTYIVNCYTLGDTTGNSTNNMNKAAVGGIAGMQAGYVRNCYALGNTATLPASTDIGGYAGRHTGIAETYSAYYNAEASQYSGNTPLSPAQGVGAYTPSSTTGLVVAEKVESKSTNSMKSTEFALLLNGYLTDSKVTAGLPQNISLKTWTYDTVSGYVIFSGAAENNSGGGTTPGGSASGGSGSGSADNTTSGTITLSGFSGNAELVIAKDGSQGRIDAAINLPAAQILSQIKAGGEGEPRELTIPIRSEELIDLLKEKEYRELAITVTLPDSLGNNKAININLQLAKELLKTAGLEGKTVRASVADEHGRELYSWNFSSENLSKTNKIFKDVNLSLERRAIVKKSSTVEISDEAPKDISDGLAVHFFHDGILPAQAEVKIYVGDLVDTGNQLKTGSRIYLYHRNKETGKLDTLPYGYGYTVDKDGCITINLVHCSDYVILAQKAGNSLITSLLNQVTVTPGKLLLYAGTTDGTTDISVKLPDTLELVKDGKDRTLSSAIGGITVAFRSSNTAVASVNSTGKIIAKKAGTAKITTIVTLYSGKSKTVTTDITVKKPYMVFTNSPKSLMTGDNAVYKVKGYGVDTGKLEWSTAKKGIIVIDKMTGKAVAKTKGTVYVIARAGKTSIKVKVVVR</sequence>
<evidence type="ECO:0000259" key="2">
    <source>
        <dbReference type="SMART" id="SM00900"/>
    </source>
</evidence>
<dbReference type="InterPro" id="IPR007329">
    <property type="entry name" value="FMN-bd"/>
</dbReference>
<evidence type="ECO:0000256" key="1">
    <source>
        <dbReference type="SAM" id="MobiDB-lite"/>
    </source>
</evidence>
<dbReference type="InterPro" id="IPR008964">
    <property type="entry name" value="Invasin/intimin_cell_adhesion"/>
</dbReference>
<dbReference type="RefSeq" id="WP_073273145.1">
    <property type="nucleotide sequence ID" value="NZ_FRAC01000007.1"/>
</dbReference>
<protein>
    <submittedName>
        <fullName evidence="3">FMN-binding domain-containing protein</fullName>
    </submittedName>
</protein>
<dbReference type="Pfam" id="PF04205">
    <property type="entry name" value="FMN_bind"/>
    <property type="match status" value="1"/>
</dbReference>
<proteinExistence type="predicted"/>
<dbReference type="GO" id="GO:0010181">
    <property type="term" value="F:FMN binding"/>
    <property type="evidence" value="ECO:0007669"/>
    <property type="project" value="InterPro"/>
</dbReference>
<keyword evidence="4" id="KW-1185">Reference proteome</keyword>
<evidence type="ECO:0000313" key="4">
    <source>
        <dbReference type="Proteomes" id="UP000184386"/>
    </source>
</evidence>
<dbReference type="SMART" id="SM00900">
    <property type="entry name" value="FMN_bind"/>
    <property type="match status" value="1"/>
</dbReference>
<dbReference type="STRING" id="1121322.SAMN02745136_00772"/>
<organism evidence="3 4">
    <name type="scientific">Anaerocolumna jejuensis DSM 15929</name>
    <dbReference type="NCBI Taxonomy" id="1121322"/>
    <lineage>
        <taxon>Bacteria</taxon>
        <taxon>Bacillati</taxon>
        <taxon>Bacillota</taxon>
        <taxon>Clostridia</taxon>
        <taxon>Lachnospirales</taxon>
        <taxon>Lachnospiraceae</taxon>
        <taxon>Anaerocolumna</taxon>
    </lineage>
</organism>
<reference evidence="3 4" key="1">
    <citation type="submission" date="2016-11" db="EMBL/GenBank/DDBJ databases">
        <authorList>
            <person name="Jaros S."/>
            <person name="Januszkiewicz K."/>
            <person name="Wedrychowicz H."/>
        </authorList>
    </citation>
    <scope>NUCLEOTIDE SEQUENCE [LARGE SCALE GENOMIC DNA]</scope>
    <source>
        <strain evidence="3 4">DSM 15929</strain>
    </source>
</reference>
<evidence type="ECO:0000313" key="3">
    <source>
        <dbReference type="EMBL" id="SHJ76463.1"/>
    </source>
</evidence>
<dbReference type="Gene3D" id="2.60.40.1080">
    <property type="match status" value="1"/>
</dbReference>
<feature type="domain" description="FMN-binding" evidence="2">
    <location>
        <begin position="48"/>
        <end position="121"/>
    </location>
</feature>
<feature type="compositionally biased region" description="Gly residues" evidence="1">
    <location>
        <begin position="1345"/>
        <end position="1361"/>
    </location>
</feature>
<accession>A0A1M6LZK4</accession>
<gene>
    <name evidence="3" type="ORF">SAMN02745136_00772</name>
</gene>
<dbReference type="OrthoDB" id="1744393at2"/>
<dbReference type="GO" id="GO:0016020">
    <property type="term" value="C:membrane"/>
    <property type="evidence" value="ECO:0007669"/>
    <property type="project" value="InterPro"/>
</dbReference>
<dbReference type="Proteomes" id="UP000184386">
    <property type="component" value="Unassembled WGS sequence"/>
</dbReference>
<dbReference type="EMBL" id="FRAC01000007">
    <property type="protein sequence ID" value="SHJ76463.1"/>
    <property type="molecule type" value="Genomic_DNA"/>
</dbReference>
<dbReference type="Gene3D" id="3.90.1010.20">
    <property type="match status" value="1"/>
</dbReference>
<dbReference type="Gene3D" id="2.160.20.110">
    <property type="match status" value="3"/>
</dbReference>